<organism evidence="1 2">
    <name type="scientific">Roseateles terrae</name>
    <dbReference type="NCBI Taxonomy" id="431060"/>
    <lineage>
        <taxon>Bacteria</taxon>
        <taxon>Pseudomonadati</taxon>
        <taxon>Pseudomonadota</taxon>
        <taxon>Betaproteobacteria</taxon>
        <taxon>Burkholderiales</taxon>
        <taxon>Sphaerotilaceae</taxon>
        <taxon>Roseateles</taxon>
    </lineage>
</organism>
<keyword evidence="2" id="KW-1185">Reference proteome</keyword>
<dbReference type="Proteomes" id="UP000574369">
    <property type="component" value="Unassembled WGS sequence"/>
</dbReference>
<dbReference type="InterPro" id="IPR029083">
    <property type="entry name" value="Imm32"/>
</dbReference>
<name>A0ABR6GZ02_9BURK</name>
<dbReference type="RefSeq" id="WP_088454390.1">
    <property type="nucleotide sequence ID" value="NZ_JACHXO010000011.1"/>
</dbReference>
<sequence>MHIFGYEDTGLPLGTVVPALLAEITLNATSAELRAIARFLQGCADEMDHMGPKFDHVHLADRFKEFESSPHFVVARG</sequence>
<evidence type="ECO:0000313" key="2">
    <source>
        <dbReference type="Proteomes" id="UP000574369"/>
    </source>
</evidence>
<proteinExistence type="predicted"/>
<protein>
    <submittedName>
        <fullName evidence="1">Uncharacterized protein</fullName>
    </submittedName>
</protein>
<dbReference type="EMBL" id="JACHXO010000011">
    <property type="protein sequence ID" value="MBB3197290.1"/>
    <property type="molecule type" value="Genomic_DNA"/>
</dbReference>
<comment type="caution">
    <text evidence="1">The sequence shown here is derived from an EMBL/GenBank/DDBJ whole genome shotgun (WGS) entry which is preliminary data.</text>
</comment>
<evidence type="ECO:0000313" key="1">
    <source>
        <dbReference type="EMBL" id="MBB3197290.1"/>
    </source>
</evidence>
<gene>
    <name evidence="1" type="ORF">FHS28_004717</name>
</gene>
<accession>A0ABR6GZ02</accession>
<dbReference type="Pfam" id="PF15566">
    <property type="entry name" value="Imm32"/>
    <property type="match status" value="1"/>
</dbReference>
<reference evidence="1 2" key="1">
    <citation type="submission" date="2020-08" db="EMBL/GenBank/DDBJ databases">
        <title>Genomic Encyclopedia of Type Strains, Phase III (KMG-III): the genomes of soil and plant-associated and newly described type strains.</title>
        <authorList>
            <person name="Whitman W."/>
        </authorList>
    </citation>
    <scope>NUCLEOTIDE SEQUENCE [LARGE SCALE GENOMIC DNA]</scope>
    <source>
        <strain evidence="1 2">CECT 7247</strain>
    </source>
</reference>